<dbReference type="Proteomes" id="UP001589943">
    <property type="component" value="Unassembled WGS sequence"/>
</dbReference>
<keyword evidence="5" id="KW-1185">Reference proteome</keyword>
<dbReference type="Gene3D" id="3.10.560.10">
    <property type="entry name" value="Outer membrane lipoprotein wza domain like"/>
    <property type="match status" value="1"/>
</dbReference>
<organism evidence="4 5">
    <name type="scientific">Novosphingobium aquiterrae</name>
    <dbReference type="NCBI Taxonomy" id="624388"/>
    <lineage>
        <taxon>Bacteria</taxon>
        <taxon>Pseudomonadati</taxon>
        <taxon>Pseudomonadota</taxon>
        <taxon>Alphaproteobacteria</taxon>
        <taxon>Sphingomonadales</taxon>
        <taxon>Sphingomonadaceae</taxon>
        <taxon>Novosphingobium</taxon>
    </lineage>
</organism>
<dbReference type="InterPro" id="IPR003715">
    <property type="entry name" value="Poly_export_N"/>
</dbReference>
<dbReference type="Pfam" id="PF02563">
    <property type="entry name" value="Poly_export"/>
    <property type="match status" value="1"/>
</dbReference>
<evidence type="ECO:0000256" key="1">
    <source>
        <dbReference type="ARBA" id="ARBA00022729"/>
    </source>
</evidence>
<evidence type="ECO:0000256" key="2">
    <source>
        <dbReference type="SAM" id="SignalP"/>
    </source>
</evidence>
<keyword evidence="1 2" id="KW-0732">Signal</keyword>
<evidence type="ECO:0000313" key="4">
    <source>
        <dbReference type="EMBL" id="MFC0588672.1"/>
    </source>
</evidence>
<accession>A0ABV6PH14</accession>
<comment type="caution">
    <text evidence="4">The sequence shown here is derived from an EMBL/GenBank/DDBJ whole genome shotgun (WGS) entry which is preliminary data.</text>
</comment>
<dbReference type="PANTHER" id="PTHR33619:SF3">
    <property type="entry name" value="POLYSACCHARIDE EXPORT PROTEIN GFCE-RELATED"/>
    <property type="match status" value="1"/>
</dbReference>
<proteinExistence type="predicted"/>
<name>A0ABV6PH14_9SPHN</name>
<dbReference type="PANTHER" id="PTHR33619">
    <property type="entry name" value="POLYSACCHARIDE EXPORT PROTEIN GFCE-RELATED"/>
    <property type="match status" value="1"/>
</dbReference>
<feature type="signal peptide" evidence="2">
    <location>
        <begin position="1"/>
        <end position="22"/>
    </location>
</feature>
<dbReference type="InterPro" id="IPR049712">
    <property type="entry name" value="Poly_export"/>
</dbReference>
<reference evidence="4 5" key="1">
    <citation type="submission" date="2024-09" db="EMBL/GenBank/DDBJ databases">
        <authorList>
            <person name="Sun Q."/>
            <person name="Mori K."/>
        </authorList>
    </citation>
    <scope>NUCLEOTIDE SEQUENCE [LARGE SCALE GENOMIC DNA]</scope>
    <source>
        <strain evidence="4 5">NCAIM B.02537</strain>
    </source>
</reference>
<sequence>MKNKAALAAALAALVLSGCEHAGRNTLPTGAEAEKIFPIRAEAAAEEEVLRIGDRLAIRVLGEPELTSDLYRVDGSGNIQVPLAGEIPAAGLRPGALRDELVRRLGSRFIRNPQVAVIVTERNKTTFAVEGDVREPGIFEATPTTTLLAAIAQAKSPNDLAKLNEVMVFRLINGQRSGARFNLADIRRGNAPDPQILAGDTVVVGHSALKGAWKEFLQAAPAFNLFYIFR</sequence>
<dbReference type="EMBL" id="JBHLTL010000001">
    <property type="protein sequence ID" value="MFC0588672.1"/>
    <property type="molecule type" value="Genomic_DNA"/>
</dbReference>
<feature type="domain" description="Polysaccharide export protein N-terminal" evidence="3">
    <location>
        <begin position="44"/>
        <end position="120"/>
    </location>
</feature>
<dbReference type="RefSeq" id="WP_379480165.1">
    <property type="nucleotide sequence ID" value="NZ_JBHLTL010000001.1"/>
</dbReference>
<protein>
    <submittedName>
        <fullName evidence="4">Polysaccharide biosynthesis/export family protein</fullName>
    </submittedName>
</protein>
<evidence type="ECO:0000313" key="5">
    <source>
        <dbReference type="Proteomes" id="UP001589943"/>
    </source>
</evidence>
<feature type="chain" id="PRO_5046123181" evidence="2">
    <location>
        <begin position="23"/>
        <end position="230"/>
    </location>
</feature>
<gene>
    <name evidence="4" type="ORF">ACFFF7_04540</name>
</gene>
<dbReference type="Gene3D" id="3.30.1950.10">
    <property type="entry name" value="wza like domain"/>
    <property type="match status" value="1"/>
</dbReference>
<evidence type="ECO:0000259" key="3">
    <source>
        <dbReference type="Pfam" id="PF02563"/>
    </source>
</evidence>
<dbReference type="PROSITE" id="PS51257">
    <property type="entry name" value="PROKAR_LIPOPROTEIN"/>
    <property type="match status" value="1"/>
</dbReference>